<dbReference type="InterPro" id="IPR006073">
    <property type="entry name" value="GTP-bd"/>
</dbReference>
<feature type="binding site" evidence="7">
    <location>
        <begin position="223"/>
        <end position="228"/>
    </location>
    <ligand>
        <name>GTP</name>
        <dbReference type="ChEBI" id="CHEBI:37565"/>
    </ligand>
</feature>
<dbReference type="GO" id="GO:0046872">
    <property type="term" value="F:metal ion binding"/>
    <property type="evidence" value="ECO:0007669"/>
    <property type="project" value="UniProtKB-KW"/>
</dbReference>
<dbReference type="PROSITE" id="PS51709">
    <property type="entry name" value="G_TRME"/>
    <property type="match status" value="1"/>
</dbReference>
<dbReference type="Pfam" id="PF01926">
    <property type="entry name" value="MMR_HSR1"/>
    <property type="match status" value="1"/>
</dbReference>
<comment type="cofactor">
    <cofactor evidence="7">
        <name>K(+)</name>
        <dbReference type="ChEBI" id="CHEBI:29103"/>
    </cofactor>
    <text evidence="7">Binds 1 potassium ion per subunit.</text>
</comment>
<dbReference type="InterPro" id="IPR018948">
    <property type="entry name" value="GTP-bd_TrmE_N"/>
</dbReference>
<dbReference type="GO" id="GO:0005525">
    <property type="term" value="F:GTP binding"/>
    <property type="evidence" value="ECO:0007669"/>
    <property type="project" value="UniProtKB-UniRule"/>
</dbReference>
<evidence type="ECO:0000256" key="5">
    <source>
        <dbReference type="ARBA" id="ARBA00022958"/>
    </source>
</evidence>
<dbReference type="InterPro" id="IPR004520">
    <property type="entry name" value="GTPase_MnmE"/>
</dbReference>
<proteinExistence type="inferred from homology"/>
<dbReference type="GO" id="GO:0003924">
    <property type="term" value="F:GTPase activity"/>
    <property type="evidence" value="ECO:0007669"/>
    <property type="project" value="UniProtKB-UniRule"/>
</dbReference>
<dbReference type="InterPro" id="IPR031168">
    <property type="entry name" value="G_TrmE"/>
</dbReference>
<comment type="subunit">
    <text evidence="7">Homodimer. Heterotetramer of two MnmE and two MnmG subunits.</text>
</comment>
<name>A0A2A3JX92_9RHOB</name>
<feature type="binding site" evidence="7">
    <location>
        <begin position="267"/>
        <end position="270"/>
    </location>
    <ligand>
        <name>GTP</name>
        <dbReference type="ChEBI" id="CHEBI:37565"/>
    </ligand>
</feature>
<reference evidence="11" key="1">
    <citation type="submission" date="2017-09" db="EMBL/GenBank/DDBJ databases">
        <title>Yangia sp. SAOS 153D whole genome sequencing.</title>
        <authorList>
            <person name="Verma A."/>
            <person name="Krishnamurthi S."/>
        </authorList>
    </citation>
    <scope>NUCLEOTIDE SEQUENCE [LARGE SCALE GENOMIC DNA]</scope>
    <source>
        <strain evidence="11">SAOS 153D</strain>
    </source>
</reference>
<feature type="binding site" evidence="7">
    <location>
        <position position="117"/>
    </location>
    <ligand>
        <name>(6S)-5-formyl-5,6,7,8-tetrahydrofolate</name>
        <dbReference type="ChEBI" id="CHEBI:57457"/>
    </ligand>
</feature>
<keyword evidence="7" id="KW-0460">Magnesium</keyword>
<keyword evidence="12" id="KW-1185">Reference proteome</keyword>
<dbReference type="SUPFAM" id="SSF52540">
    <property type="entry name" value="P-loop containing nucleoside triphosphate hydrolases"/>
    <property type="match status" value="1"/>
</dbReference>
<evidence type="ECO:0000259" key="9">
    <source>
        <dbReference type="PROSITE" id="PS51709"/>
    </source>
</evidence>
<comment type="similarity">
    <text evidence="1 7 8">Belongs to the TRAFAC class TrmE-Era-EngA-EngB-Septin-like GTPase superfamily. TrmE GTPase family.</text>
</comment>
<dbReference type="NCBIfam" id="TIGR00231">
    <property type="entry name" value="small_GTP"/>
    <property type="match status" value="1"/>
</dbReference>
<dbReference type="GO" id="GO:0002098">
    <property type="term" value="P:tRNA wobble uridine modification"/>
    <property type="evidence" value="ECO:0007669"/>
    <property type="project" value="TreeGrafter"/>
</dbReference>
<keyword evidence="5 7" id="KW-0630">Potassium</keyword>
<dbReference type="PRINTS" id="PR00326">
    <property type="entry name" value="GTP1OBG"/>
</dbReference>
<keyword evidence="6 7" id="KW-0342">GTP-binding</keyword>
<reference evidence="10" key="3">
    <citation type="submission" date="2024-05" db="EMBL/GenBank/DDBJ databases">
        <title>Yangia mangrovi SAOS 153D genome.</title>
        <authorList>
            <person name="Verma A."/>
            <person name="Pal Y."/>
            <person name="Sundharam S."/>
            <person name="Bisht B."/>
            <person name="Srinivasan K."/>
        </authorList>
    </citation>
    <scope>NUCLEOTIDE SEQUENCE</scope>
    <source>
        <strain evidence="10">SAOS 153D</strain>
    </source>
</reference>
<dbReference type="InterPro" id="IPR027266">
    <property type="entry name" value="TrmE/GcvT-like"/>
</dbReference>
<evidence type="ECO:0000256" key="4">
    <source>
        <dbReference type="ARBA" id="ARBA00022801"/>
    </source>
</evidence>
<feature type="binding site" evidence="7">
    <location>
        <position position="77"/>
    </location>
    <ligand>
        <name>(6S)-5-formyl-5,6,7,8-tetrahydrofolate</name>
        <dbReference type="ChEBI" id="CHEBI:57457"/>
    </ligand>
</feature>
<keyword evidence="3 7" id="KW-0547">Nucleotide-binding</keyword>
<dbReference type="PANTHER" id="PTHR42714">
    <property type="entry name" value="TRNA MODIFICATION GTPASE GTPBP3"/>
    <property type="match status" value="1"/>
</dbReference>
<evidence type="ECO:0000256" key="1">
    <source>
        <dbReference type="ARBA" id="ARBA00011043"/>
    </source>
</evidence>
<dbReference type="InterPro" id="IPR005225">
    <property type="entry name" value="Small_GTP-bd"/>
</dbReference>
<evidence type="ECO:0000313" key="10">
    <source>
        <dbReference type="EMBL" id="MCT4369747.1"/>
    </source>
</evidence>
<comment type="function">
    <text evidence="7">Exhibits a very high intrinsic GTPase hydrolysis rate. Involved in the addition of a carboxymethylaminomethyl (cmnm) group at the wobble position (U34) of certain tRNAs, forming tRNA-cmnm(5)s(2)U34.</text>
</comment>
<accession>A0A2A3JX92</accession>
<dbReference type="OrthoDB" id="9805918at2"/>
<dbReference type="Pfam" id="PF10396">
    <property type="entry name" value="TrmE_N"/>
    <property type="match status" value="1"/>
</dbReference>
<feature type="domain" description="TrmE-type G" evidence="9">
    <location>
        <begin position="213"/>
        <end position="350"/>
    </location>
</feature>
<dbReference type="Gene3D" id="3.40.50.300">
    <property type="entry name" value="P-loop containing nucleotide triphosphate hydrolases"/>
    <property type="match status" value="1"/>
</dbReference>
<dbReference type="CDD" id="cd14858">
    <property type="entry name" value="TrmE_N"/>
    <property type="match status" value="1"/>
</dbReference>
<organism evidence="11">
    <name type="scientific">Alloyangia mangrovi</name>
    <dbReference type="NCBI Taxonomy" id="1779329"/>
    <lineage>
        <taxon>Bacteria</taxon>
        <taxon>Pseudomonadati</taxon>
        <taxon>Pseudomonadota</taxon>
        <taxon>Alphaproteobacteria</taxon>
        <taxon>Rhodobacterales</taxon>
        <taxon>Roseobacteraceae</taxon>
        <taxon>Alloyangia</taxon>
    </lineage>
</organism>
<keyword evidence="2 7" id="KW-0819">tRNA processing</keyword>
<dbReference type="Pfam" id="PF12631">
    <property type="entry name" value="MnmE_helical"/>
    <property type="match status" value="1"/>
</dbReference>
<evidence type="ECO:0000256" key="6">
    <source>
        <dbReference type="ARBA" id="ARBA00023134"/>
    </source>
</evidence>
<reference evidence="12" key="2">
    <citation type="submission" date="2023-07" db="EMBL/GenBank/DDBJ databases">
        <title>Yangia mangrovi SAOS 153D genome.</title>
        <authorList>
            <person name="Verma A."/>
            <person name="Pal Y."/>
            <person name="Sundharam S."/>
            <person name="Bisht B."/>
            <person name="Srinivasan K."/>
        </authorList>
    </citation>
    <scope>NUCLEOTIDE SEQUENCE [LARGE SCALE GENOMIC DNA]</scope>
    <source>
        <strain evidence="12">SAOS 153D</strain>
    </source>
</reference>
<dbReference type="Gene3D" id="1.20.120.430">
    <property type="entry name" value="tRNA modification GTPase MnmE domain 2"/>
    <property type="match status" value="1"/>
</dbReference>
<dbReference type="GO" id="GO:0030488">
    <property type="term" value="P:tRNA methylation"/>
    <property type="evidence" value="ECO:0007669"/>
    <property type="project" value="TreeGrafter"/>
</dbReference>
<evidence type="ECO:0000256" key="3">
    <source>
        <dbReference type="ARBA" id="ARBA00022741"/>
    </source>
</evidence>
<dbReference type="HAMAP" id="MF_00379">
    <property type="entry name" value="GTPase_MnmE"/>
    <property type="match status" value="1"/>
</dbReference>
<protein>
    <recommendedName>
        <fullName evidence="7">tRNA modification GTPase MnmE</fullName>
        <ecNumber evidence="7">3.6.-.-</ecNumber>
    </recommendedName>
</protein>
<sequence length="427" mass="46021">MDTIFALASAVGKAGVSVVRVSGPSAWDACSRLCGDVPAPRRTALRKLTDGAGQVLDEALVLTFEDGKSFTGEQVVEFHLHGSIAILRAVLRELAAMEGLRQAEPGEFTRRALEHDRLDLTQVEALADLIEAETESQRSQAMTVFAGALGEKVEIWREELIFAASLLEVTIDFADEEVPVDVSDDVRSALIKVKAQLERELAGVDAAERIRSGFEVAIIGRPNVGKSTLLNALAGREAAITSEHAGTTRDVIEVRMEIAGLPVTLLDTAGLREAADPVERIGIQRARNRAELADLRVFLLEAAETLEVVPRKGDIVRRSKGDLSGDAQAISAATGQGIEGLISEIGGTLSERVQSSGLATRERHRIAFQEGADALTTALELLDFGPERYDIAAEEIRVAIRRLEALIGRVDVENLLDKIFSSFCLGK</sequence>
<comment type="caution">
    <text evidence="11">The sequence shown here is derived from an EMBL/GenBank/DDBJ whole genome shotgun (WGS) entry which is preliminary data.</text>
</comment>
<gene>
    <name evidence="7 10" type="primary">mnmE</name>
    <name evidence="7" type="synonym">trmE</name>
    <name evidence="10" type="ORF">CLG85_005100</name>
    <name evidence="11" type="ORF">CLG85_11830</name>
</gene>
<dbReference type="Proteomes" id="UP000217448">
    <property type="component" value="Unassembled WGS sequence"/>
</dbReference>
<dbReference type="RefSeq" id="WP_095882453.1">
    <property type="nucleotide sequence ID" value="NZ_NTHN02000006.1"/>
</dbReference>
<dbReference type="PANTHER" id="PTHR42714:SF2">
    <property type="entry name" value="TRNA MODIFICATION GTPASE GTPBP3, MITOCHONDRIAL"/>
    <property type="match status" value="1"/>
</dbReference>
<dbReference type="EC" id="3.6.-.-" evidence="7"/>
<evidence type="ECO:0000256" key="7">
    <source>
        <dbReference type="HAMAP-Rule" id="MF_00379"/>
    </source>
</evidence>
<comment type="caution">
    <text evidence="7">Lacks conserved residue(s) required for the propagation of feature annotation.</text>
</comment>
<evidence type="ECO:0000313" key="12">
    <source>
        <dbReference type="Proteomes" id="UP000217448"/>
    </source>
</evidence>
<keyword evidence="7" id="KW-0963">Cytoplasm</keyword>
<dbReference type="SUPFAM" id="SSF116878">
    <property type="entry name" value="TrmE connector domain"/>
    <property type="match status" value="1"/>
</dbReference>
<feature type="binding site" evidence="7">
    <location>
        <position position="227"/>
    </location>
    <ligand>
        <name>Mg(2+)</name>
        <dbReference type="ChEBI" id="CHEBI:18420"/>
    </ligand>
</feature>
<dbReference type="InterPro" id="IPR027417">
    <property type="entry name" value="P-loop_NTPase"/>
</dbReference>
<dbReference type="CDD" id="cd04164">
    <property type="entry name" value="trmE"/>
    <property type="match status" value="1"/>
</dbReference>
<dbReference type="AlphaFoldDB" id="A0A2A3JX92"/>
<dbReference type="GO" id="GO:0005737">
    <property type="term" value="C:cytoplasm"/>
    <property type="evidence" value="ECO:0007669"/>
    <property type="project" value="UniProtKB-SubCell"/>
</dbReference>
<dbReference type="EMBL" id="NTHN02000006">
    <property type="protein sequence ID" value="MCT4369747.1"/>
    <property type="molecule type" value="Genomic_DNA"/>
</dbReference>
<feature type="binding site" evidence="7">
    <location>
        <position position="248"/>
    </location>
    <ligand>
        <name>Mg(2+)</name>
        <dbReference type="ChEBI" id="CHEBI:18420"/>
    </ligand>
</feature>
<keyword evidence="7" id="KW-0479">Metal-binding</keyword>
<dbReference type="InterPro" id="IPR027368">
    <property type="entry name" value="MnmE_dom2"/>
</dbReference>
<dbReference type="InterPro" id="IPR025867">
    <property type="entry name" value="MnmE_helical"/>
</dbReference>
<feature type="binding site" evidence="7">
    <location>
        <position position="20"/>
    </location>
    <ligand>
        <name>(6S)-5-formyl-5,6,7,8-tetrahydrofolate</name>
        <dbReference type="ChEBI" id="CHEBI:57457"/>
    </ligand>
</feature>
<dbReference type="Gene3D" id="3.30.1360.120">
    <property type="entry name" value="Probable tRNA modification gtpase trme, domain 1"/>
    <property type="match status" value="1"/>
</dbReference>
<dbReference type="EMBL" id="NTHN01000173">
    <property type="protein sequence ID" value="PBD18960.1"/>
    <property type="molecule type" value="Genomic_DNA"/>
</dbReference>
<evidence type="ECO:0000256" key="8">
    <source>
        <dbReference type="RuleBase" id="RU003313"/>
    </source>
</evidence>
<dbReference type="NCBIfam" id="NF003661">
    <property type="entry name" value="PRK05291.1-3"/>
    <property type="match status" value="1"/>
</dbReference>
<feature type="binding site" evidence="7">
    <location>
        <begin position="242"/>
        <end position="248"/>
    </location>
    <ligand>
        <name>GTP</name>
        <dbReference type="ChEBI" id="CHEBI:37565"/>
    </ligand>
</feature>
<dbReference type="NCBIfam" id="TIGR00450">
    <property type="entry name" value="mnmE_trmE_thdF"/>
    <property type="match status" value="1"/>
</dbReference>
<comment type="subcellular location">
    <subcellularLocation>
        <location evidence="7">Cytoplasm</location>
    </subcellularLocation>
</comment>
<evidence type="ECO:0000256" key="2">
    <source>
        <dbReference type="ARBA" id="ARBA00022694"/>
    </source>
</evidence>
<dbReference type="FunFam" id="3.30.1360.120:FF:000007">
    <property type="entry name" value="tRNA modification GTPase GTPBP3, mitochondrial"/>
    <property type="match status" value="1"/>
</dbReference>
<feature type="binding site" evidence="7">
    <location>
        <position position="427"/>
    </location>
    <ligand>
        <name>(6S)-5-formyl-5,6,7,8-tetrahydrofolate</name>
        <dbReference type="ChEBI" id="CHEBI:57457"/>
    </ligand>
</feature>
<evidence type="ECO:0000313" key="11">
    <source>
        <dbReference type="EMBL" id="PBD18960.1"/>
    </source>
</evidence>
<keyword evidence="4 7" id="KW-0378">Hydrolase</keyword>